<gene>
    <name evidence="2" type="ORF">BZM27_34535</name>
</gene>
<evidence type="ECO:0000313" key="2">
    <source>
        <dbReference type="EMBL" id="TCG05312.1"/>
    </source>
</evidence>
<protein>
    <submittedName>
        <fullName evidence="2">Uncharacterized protein</fullName>
    </submittedName>
</protein>
<accession>A0A4R0X8R0</accession>
<organism evidence="2 3">
    <name type="scientific">Paraburkholderia steynii</name>
    <dbReference type="NCBI Taxonomy" id="1245441"/>
    <lineage>
        <taxon>Bacteria</taxon>
        <taxon>Pseudomonadati</taxon>
        <taxon>Pseudomonadota</taxon>
        <taxon>Betaproteobacteria</taxon>
        <taxon>Burkholderiales</taxon>
        <taxon>Burkholderiaceae</taxon>
        <taxon>Paraburkholderia</taxon>
    </lineage>
</organism>
<evidence type="ECO:0000313" key="3">
    <source>
        <dbReference type="Proteomes" id="UP000294200"/>
    </source>
</evidence>
<keyword evidence="3" id="KW-1185">Reference proteome</keyword>
<dbReference type="EMBL" id="MWML01000177">
    <property type="protein sequence ID" value="TCG05312.1"/>
    <property type="molecule type" value="Genomic_DNA"/>
</dbReference>
<dbReference type="Proteomes" id="UP000294200">
    <property type="component" value="Unassembled WGS sequence"/>
</dbReference>
<evidence type="ECO:0000256" key="1">
    <source>
        <dbReference type="SAM" id="MobiDB-lite"/>
    </source>
</evidence>
<comment type="caution">
    <text evidence="2">The sequence shown here is derived from an EMBL/GenBank/DDBJ whole genome shotgun (WGS) entry which is preliminary data.</text>
</comment>
<dbReference type="AlphaFoldDB" id="A0A4R0X8R0"/>
<reference evidence="2 3" key="1">
    <citation type="submission" date="2017-02" db="EMBL/GenBank/DDBJ databases">
        <title>Paraburkholderia sophoroidis sp. nov. and Paraburkholderia steynii sp. nov. rhizobial symbionts of the fynbos legume Hypocalyptus sophoroides.</title>
        <authorList>
            <person name="Steenkamp E.T."/>
            <person name="Beukes C.W."/>
            <person name="Van Zyl E."/>
            <person name="Avontuur J."/>
            <person name="Chan W.Y."/>
            <person name="Hassen A."/>
            <person name="Palmer M."/>
            <person name="Mthombeni L."/>
            <person name="Phalane F."/>
            <person name="Sereme K."/>
            <person name="Venter S.N."/>
        </authorList>
    </citation>
    <scope>NUCLEOTIDE SEQUENCE [LARGE SCALE GENOMIC DNA]</scope>
    <source>
        <strain evidence="2 3">HC1.1ba</strain>
    </source>
</reference>
<feature type="region of interest" description="Disordered" evidence="1">
    <location>
        <begin position="63"/>
        <end position="98"/>
    </location>
</feature>
<proteinExistence type="predicted"/>
<sequence length="98" mass="10684">MQRSGDMFLGKVLRSQLFYLGHDRFRAIKAQQSTMRSSRRQMNLLLTTGVPDRHALSCTNARVASENGREKDSVVDCPSGPGVTGTVTVDARGSAESL</sequence>
<name>A0A4R0X8R0_9BURK</name>